<dbReference type="PANTHER" id="PTHR23259:SF81">
    <property type="entry name" value="TIL DOMAIN-CONTAINING PROTEIN"/>
    <property type="match status" value="1"/>
</dbReference>
<dbReference type="WBParaSite" id="Pan_g9642.t1">
    <property type="protein sequence ID" value="Pan_g9642.t1"/>
    <property type="gene ID" value="Pan_g9642"/>
</dbReference>
<dbReference type="InterPro" id="IPR002919">
    <property type="entry name" value="TIL_dom"/>
</dbReference>
<evidence type="ECO:0000313" key="7">
    <source>
        <dbReference type="Proteomes" id="UP000492821"/>
    </source>
</evidence>
<dbReference type="InterPro" id="IPR036084">
    <property type="entry name" value="Ser_inhib-like_sf"/>
</dbReference>
<evidence type="ECO:0000259" key="6">
    <source>
        <dbReference type="Pfam" id="PF01826"/>
    </source>
</evidence>
<reference evidence="7" key="1">
    <citation type="journal article" date="2013" name="Genetics">
        <title>The draft genome and transcriptome of Panagrellus redivivus are shaped by the harsh demands of a free-living lifestyle.</title>
        <authorList>
            <person name="Srinivasan J."/>
            <person name="Dillman A.R."/>
            <person name="Macchietto M.G."/>
            <person name="Heikkinen L."/>
            <person name="Lakso M."/>
            <person name="Fracchia K.M."/>
            <person name="Antoshechkin I."/>
            <person name="Mortazavi A."/>
            <person name="Wong G."/>
            <person name="Sternberg P.W."/>
        </authorList>
    </citation>
    <scope>NUCLEOTIDE SEQUENCE [LARGE SCALE GENOMIC DNA]</scope>
    <source>
        <strain evidence="7">MT8872</strain>
    </source>
</reference>
<evidence type="ECO:0000256" key="2">
    <source>
        <dbReference type="ARBA" id="ARBA00022900"/>
    </source>
</evidence>
<dbReference type="CDD" id="cd19941">
    <property type="entry name" value="TIL"/>
    <property type="match status" value="1"/>
</dbReference>
<dbReference type="Proteomes" id="UP000492821">
    <property type="component" value="Unassembled WGS sequence"/>
</dbReference>
<name>A0A7E4WCH4_PANRE</name>
<feature type="chain" id="PRO_5028825558" evidence="5">
    <location>
        <begin position="23"/>
        <end position="174"/>
    </location>
</feature>
<keyword evidence="1" id="KW-0646">Protease inhibitor</keyword>
<evidence type="ECO:0000256" key="1">
    <source>
        <dbReference type="ARBA" id="ARBA00022690"/>
    </source>
</evidence>
<dbReference type="InterPro" id="IPR051368">
    <property type="entry name" value="SerProtInhib-TIL_Domain"/>
</dbReference>
<accession>A0A7E4WCH4</accession>
<organism evidence="7 8">
    <name type="scientific">Panagrellus redivivus</name>
    <name type="common">Microworm</name>
    <dbReference type="NCBI Taxonomy" id="6233"/>
    <lineage>
        <taxon>Eukaryota</taxon>
        <taxon>Metazoa</taxon>
        <taxon>Ecdysozoa</taxon>
        <taxon>Nematoda</taxon>
        <taxon>Chromadorea</taxon>
        <taxon>Rhabditida</taxon>
        <taxon>Tylenchina</taxon>
        <taxon>Panagrolaimomorpha</taxon>
        <taxon>Panagrolaimoidea</taxon>
        <taxon>Panagrolaimidae</taxon>
        <taxon>Panagrellus</taxon>
    </lineage>
</organism>
<dbReference type="PANTHER" id="PTHR23259">
    <property type="entry name" value="RIDDLE"/>
    <property type="match status" value="1"/>
</dbReference>
<protein>
    <submittedName>
        <fullName evidence="8">TIL domain-containing protein</fullName>
    </submittedName>
</protein>
<feature type="signal peptide" evidence="5">
    <location>
        <begin position="1"/>
        <end position="22"/>
    </location>
</feature>
<evidence type="ECO:0000256" key="5">
    <source>
        <dbReference type="SAM" id="SignalP"/>
    </source>
</evidence>
<evidence type="ECO:0000256" key="4">
    <source>
        <dbReference type="SAM" id="MobiDB-lite"/>
    </source>
</evidence>
<keyword evidence="3" id="KW-1015">Disulfide bond</keyword>
<dbReference type="SUPFAM" id="SSF57567">
    <property type="entry name" value="Serine protease inhibitors"/>
    <property type="match status" value="1"/>
</dbReference>
<reference evidence="8" key="2">
    <citation type="submission" date="2020-10" db="UniProtKB">
        <authorList>
            <consortium name="WormBaseParasite"/>
        </authorList>
    </citation>
    <scope>IDENTIFICATION</scope>
</reference>
<evidence type="ECO:0000313" key="8">
    <source>
        <dbReference type="WBParaSite" id="Pan_g9642.t1"/>
    </source>
</evidence>
<keyword evidence="2" id="KW-0722">Serine protease inhibitor</keyword>
<proteinExistence type="predicted"/>
<dbReference type="GO" id="GO:0004867">
    <property type="term" value="F:serine-type endopeptidase inhibitor activity"/>
    <property type="evidence" value="ECO:0007669"/>
    <property type="project" value="UniProtKB-KW"/>
</dbReference>
<dbReference type="Gene3D" id="2.10.25.10">
    <property type="entry name" value="Laminin"/>
    <property type="match status" value="1"/>
</dbReference>
<feature type="domain" description="TIL" evidence="6">
    <location>
        <begin position="73"/>
        <end position="136"/>
    </location>
</feature>
<dbReference type="AlphaFoldDB" id="A0A7E4WCH4"/>
<evidence type="ECO:0000256" key="3">
    <source>
        <dbReference type="ARBA" id="ARBA00023157"/>
    </source>
</evidence>
<dbReference type="Pfam" id="PF01826">
    <property type="entry name" value="TIL"/>
    <property type="match status" value="1"/>
</dbReference>
<feature type="region of interest" description="Disordered" evidence="4">
    <location>
        <begin position="39"/>
        <end position="62"/>
    </location>
</feature>
<keyword evidence="7" id="KW-1185">Reference proteome</keyword>
<sequence>MKLLHFLFTLLLFCAIIPFGTGSSPNPPETAIATNTHHHNHSGVHHVGHRRRRRFGRHPRRKDFRKIRSSADCGPHEEFNVCGPEPHCEISCENLFSPPRCKADLANPRCFYPRCVCASGYVRDVDGYRCIAEWRCRMEHHGPRKVVSPAASKVIGVKRNPFAFKKSNPTVNFW</sequence>
<keyword evidence="5" id="KW-0732">Signal</keyword>